<dbReference type="RefSeq" id="WP_313832820.1">
    <property type="nucleotide sequence ID" value="NZ_JAQOUE010000001.1"/>
</dbReference>
<dbReference type="PROSITE" id="PS00379">
    <property type="entry name" value="CDP_ALCOHOL_P_TRANSF"/>
    <property type="match status" value="1"/>
</dbReference>
<dbReference type="Pfam" id="PF01066">
    <property type="entry name" value="CDP-OH_P_transf"/>
    <property type="match status" value="1"/>
</dbReference>
<name>A0ABU3K7W4_9BACT</name>
<dbReference type="NCBIfam" id="TIGR00473">
    <property type="entry name" value="pssA"/>
    <property type="match status" value="1"/>
</dbReference>
<keyword evidence="11 16" id="KW-0472">Membrane</keyword>
<dbReference type="InterPro" id="IPR004533">
    <property type="entry name" value="CDP-diaglyc--ser_O-PTrfase"/>
</dbReference>
<gene>
    <name evidence="17" type="primary">pssA</name>
    <name evidence="17" type="ORF">PPG34_08615</name>
</gene>
<protein>
    <recommendedName>
        <fullName evidence="5">CDP-diacylglycerol--serine O-phosphatidyltransferase</fullName>
        <ecNumber evidence="4">2.7.8.8</ecNumber>
    </recommendedName>
    <alternativeName>
        <fullName evidence="14">Phosphatidylserine synthase</fullName>
    </alternativeName>
</protein>
<dbReference type="InterPro" id="IPR048254">
    <property type="entry name" value="CDP_ALCOHOL_P_TRANSF_CS"/>
</dbReference>
<keyword evidence="13" id="KW-1208">Phospholipid metabolism</keyword>
<dbReference type="InterPro" id="IPR043130">
    <property type="entry name" value="CDP-OH_PTrfase_TM_dom"/>
</dbReference>
<keyword evidence="6" id="KW-0444">Lipid biosynthesis</keyword>
<reference evidence="17 18" key="1">
    <citation type="journal article" date="2023" name="ISME J.">
        <title>Cultivation and genomic characterization of novel and ubiquitous marine nitrite-oxidizing bacteria from the Nitrospirales.</title>
        <authorList>
            <person name="Mueller A.J."/>
            <person name="Daebeler A."/>
            <person name="Herbold C.W."/>
            <person name="Kirkegaard R.H."/>
            <person name="Daims H."/>
        </authorList>
    </citation>
    <scope>NUCLEOTIDE SEQUENCE [LARGE SCALE GENOMIC DNA]</scope>
    <source>
        <strain evidence="17 18">EB</strain>
    </source>
</reference>
<dbReference type="Proteomes" id="UP001250932">
    <property type="component" value="Unassembled WGS sequence"/>
</dbReference>
<evidence type="ECO:0000256" key="9">
    <source>
        <dbReference type="ARBA" id="ARBA00022989"/>
    </source>
</evidence>
<dbReference type="Gene3D" id="1.20.120.1760">
    <property type="match status" value="1"/>
</dbReference>
<dbReference type="InterPro" id="IPR050324">
    <property type="entry name" value="CDP-alcohol_PTase-I"/>
</dbReference>
<evidence type="ECO:0000256" key="4">
    <source>
        <dbReference type="ARBA" id="ARBA00013174"/>
    </source>
</evidence>
<dbReference type="PANTHER" id="PTHR14269:SF61">
    <property type="entry name" value="CDP-DIACYLGLYCEROL--SERINE O-PHOSPHATIDYLTRANSFERASE"/>
    <property type="match status" value="1"/>
</dbReference>
<keyword evidence="8 16" id="KW-0812">Transmembrane</keyword>
<feature type="transmembrane region" description="Helical" evidence="16">
    <location>
        <begin position="46"/>
        <end position="68"/>
    </location>
</feature>
<dbReference type="PANTHER" id="PTHR14269">
    <property type="entry name" value="CDP-DIACYLGLYCEROL--GLYCEROL-3-PHOSPHATE 3-PHOSPHATIDYLTRANSFERASE-RELATED"/>
    <property type="match status" value="1"/>
</dbReference>
<evidence type="ECO:0000256" key="1">
    <source>
        <dbReference type="ARBA" id="ARBA00000287"/>
    </source>
</evidence>
<feature type="transmembrane region" description="Helical" evidence="16">
    <location>
        <begin position="135"/>
        <end position="154"/>
    </location>
</feature>
<dbReference type="InterPro" id="IPR000462">
    <property type="entry name" value="CDP-OH_P_trans"/>
</dbReference>
<keyword evidence="12" id="KW-0594">Phospholipid biosynthesis</keyword>
<proteinExistence type="inferred from homology"/>
<keyword evidence="7 15" id="KW-0808">Transferase</keyword>
<dbReference type="EC" id="2.7.8.8" evidence="4"/>
<organism evidence="17 18">
    <name type="scientific">Candidatus Nitronereus thalassa</name>
    <dbReference type="NCBI Taxonomy" id="3020898"/>
    <lineage>
        <taxon>Bacteria</taxon>
        <taxon>Pseudomonadati</taxon>
        <taxon>Nitrospirota</taxon>
        <taxon>Nitrospiria</taxon>
        <taxon>Nitrospirales</taxon>
        <taxon>Nitrospiraceae</taxon>
        <taxon>Candidatus Nitronereus</taxon>
    </lineage>
</organism>
<evidence type="ECO:0000256" key="10">
    <source>
        <dbReference type="ARBA" id="ARBA00023098"/>
    </source>
</evidence>
<evidence type="ECO:0000256" key="8">
    <source>
        <dbReference type="ARBA" id="ARBA00022692"/>
    </source>
</evidence>
<comment type="subcellular location">
    <subcellularLocation>
        <location evidence="2">Endomembrane system</location>
        <topology evidence="2">Multi-pass membrane protein</topology>
    </subcellularLocation>
</comment>
<keyword evidence="18" id="KW-1185">Reference proteome</keyword>
<evidence type="ECO:0000256" key="7">
    <source>
        <dbReference type="ARBA" id="ARBA00022679"/>
    </source>
</evidence>
<evidence type="ECO:0000256" key="12">
    <source>
        <dbReference type="ARBA" id="ARBA00023209"/>
    </source>
</evidence>
<keyword evidence="10" id="KW-0443">Lipid metabolism</keyword>
<comment type="catalytic activity">
    <reaction evidence="1">
        <text>a CDP-1,2-diacyl-sn-glycerol + L-serine = a 1,2-diacyl-sn-glycero-3-phospho-L-serine + CMP + H(+)</text>
        <dbReference type="Rhea" id="RHEA:16913"/>
        <dbReference type="ChEBI" id="CHEBI:15378"/>
        <dbReference type="ChEBI" id="CHEBI:33384"/>
        <dbReference type="ChEBI" id="CHEBI:57262"/>
        <dbReference type="ChEBI" id="CHEBI:58332"/>
        <dbReference type="ChEBI" id="CHEBI:60377"/>
        <dbReference type="EC" id="2.7.8.8"/>
    </reaction>
</comment>
<accession>A0ABU3K7W4</accession>
<feature type="transmembrane region" description="Helical" evidence="16">
    <location>
        <begin position="105"/>
        <end position="123"/>
    </location>
</feature>
<evidence type="ECO:0000256" key="6">
    <source>
        <dbReference type="ARBA" id="ARBA00022516"/>
    </source>
</evidence>
<evidence type="ECO:0000313" key="18">
    <source>
        <dbReference type="Proteomes" id="UP001250932"/>
    </source>
</evidence>
<evidence type="ECO:0000256" key="16">
    <source>
        <dbReference type="SAM" id="Phobius"/>
    </source>
</evidence>
<dbReference type="EMBL" id="JAQOUE010000001">
    <property type="protein sequence ID" value="MDT7042413.1"/>
    <property type="molecule type" value="Genomic_DNA"/>
</dbReference>
<evidence type="ECO:0000256" key="13">
    <source>
        <dbReference type="ARBA" id="ARBA00023264"/>
    </source>
</evidence>
<evidence type="ECO:0000256" key="2">
    <source>
        <dbReference type="ARBA" id="ARBA00004127"/>
    </source>
</evidence>
<evidence type="ECO:0000256" key="3">
    <source>
        <dbReference type="ARBA" id="ARBA00010441"/>
    </source>
</evidence>
<evidence type="ECO:0000256" key="15">
    <source>
        <dbReference type="RuleBase" id="RU003750"/>
    </source>
</evidence>
<dbReference type="GO" id="GO:0003882">
    <property type="term" value="F:CDP-diacylglycerol-serine O-phosphatidyltransferase activity"/>
    <property type="evidence" value="ECO:0007669"/>
    <property type="project" value="UniProtKB-EC"/>
</dbReference>
<feature type="transmembrane region" description="Helical" evidence="16">
    <location>
        <begin position="166"/>
        <end position="183"/>
    </location>
</feature>
<keyword evidence="9 16" id="KW-1133">Transmembrane helix</keyword>
<evidence type="ECO:0000256" key="5">
    <source>
        <dbReference type="ARBA" id="ARBA00017171"/>
    </source>
</evidence>
<evidence type="ECO:0000256" key="11">
    <source>
        <dbReference type="ARBA" id="ARBA00023136"/>
    </source>
</evidence>
<comment type="caution">
    <text evidence="17">The sequence shown here is derived from an EMBL/GenBank/DDBJ whole genome shotgun (WGS) entry which is preliminary data.</text>
</comment>
<feature type="transmembrane region" description="Helical" evidence="16">
    <location>
        <begin position="204"/>
        <end position="232"/>
    </location>
</feature>
<evidence type="ECO:0000313" key="17">
    <source>
        <dbReference type="EMBL" id="MDT7042413.1"/>
    </source>
</evidence>
<sequence>MKGRLFKNKEGKRRRGVHLIPNILTTGNLFSGLASVVFVFHGRFEAAAIAILIAMIFDVLDGTSARLTDSTSEFGVEYDSLSDLISFGLAPGFLVYVWALKSPGMLGAAVMFAYVACGALRLARFNVMGSSGDNRFFTGLPIPAAAGFISTFYIFDNHIGHLSEIALPYVVIALSLLMSFLMVSTVKYRSVKQLQFQGQHHFMYLVWAVLILVSVMAYPQLMLFMICLGYAASGLLEKGWSMVRVSGKRETMVHTPTKYSDSKE</sequence>
<feature type="transmembrane region" description="Helical" evidence="16">
    <location>
        <begin position="80"/>
        <end position="99"/>
    </location>
</feature>
<comment type="similarity">
    <text evidence="3 15">Belongs to the CDP-alcohol phosphatidyltransferase class-I family.</text>
</comment>
<evidence type="ECO:0000256" key="14">
    <source>
        <dbReference type="ARBA" id="ARBA00032361"/>
    </source>
</evidence>
<feature type="transmembrane region" description="Helical" evidence="16">
    <location>
        <begin position="20"/>
        <end position="40"/>
    </location>
</feature>